<evidence type="ECO:0000313" key="2">
    <source>
        <dbReference type="Proteomes" id="UP000094527"/>
    </source>
</evidence>
<sequence length="41" mass="4691">MYQYAPHLVLHHTVSHVCLVVEVIALLLEHCLRSAAMNQIH</sequence>
<reference evidence="1 2" key="1">
    <citation type="journal article" date="2016" name="Genome Biol. Evol.">
        <title>Gene Family Evolution Reflects Adaptation to Soil Environmental Stressors in the Genome of the Collembolan Orchesella cincta.</title>
        <authorList>
            <person name="Faddeeva-Vakhrusheva A."/>
            <person name="Derks M.F."/>
            <person name="Anvar S.Y."/>
            <person name="Agamennone V."/>
            <person name="Suring W."/>
            <person name="Smit S."/>
            <person name="van Straalen N.M."/>
            <person name="Roelofs D."/>
        </authorList>
    </citation>
    <scope>NUCLEOTIDE SEQUENCE [LARGE SCALE GENOMIC DNA]</scope>
    <source>
        <tissue evidence="1">Mixed pool</tissue>
    </source>
</reference>
<dbReference type="EMBL" id="LJIJ01000352">
    <property type="protein sequence ID" value="ODM98467.1"/>
    <property type="molecule type" value="Genomic_DNA"/>
</dbReference>
<accession>A0A1D2MZK0</accession>
<gene>
    <name evidence="1" type="ORF">Ocin01_08212</name>
</gene>
<keyword evidence="2" id="KW-1185">Reference proteome</keyword>
<protein>
    <submittedName>
        <fullName evidence="1">Uncharacterized protein</fullName>
    </submittedName>
</protein>
<proteinExistence type="predicted"/>
<dbReference type="AlphaFoldDB" id="A0A1D2MZK0"/>
<dbReference type="Proteomes" id="UP000094527">
    <property type="component" value="Unassembled WGS sequence"/>
</dbReference>
<comment type="caution">
    <text evidence="1">The sequence shown here is derived from an EMBL/GenBank/DDBJ whole genome shotgun (WGS) entry which is preliminary data.</text>
</comment>
<name>A0A1D2MZK0_ORCCI</name>
<organism evidence="1 2">
    <name type="scientific">Orchesella cincta</name>
    <name type="common">Springtail</name>
    <name type="synonym">Podura cincta</name>
    <dbReference type="NCBI Taxonomy" id="48709"/>
    <lineage>
        <taxon>Eukaryota</taxon>
        <taxon>Metazoa</taxon>
        <taxon>Ecdysozoa</taxon>
        <taxon>Arthropoda</taxon>
        <taxon>Hexapoda</taxon>
        <taxon>Collembola</taxon>
        <taxon>Entomobryomorpha</taxon>
        <taxon>Entomobryoidea</taxon>
        <taxon>Orchesellidae</taxon>
        <taxon>Orchesellinae</taxon>
        <taxon>Orchesella</taxon>
    </lineage>
</organism>
<evidence type="ECO:0000313" key="1">
    <source>
        <dbReference type="EMBL" id="ODM98467.1"/>
    </source>
</evidence>